<dbReference type="Pfam" id="PF08367">
    <property type="entry name" value="M16C_assoc"/>
    <property type="match status" value="1"/>
</dbReference>
<comment type="subcellular location">
    <subcellularLocation>
        <location evidence="2">Mitochondrion</location>
    </subcellularLocation>
</comment>
<evidence type="ECO:0000256" key="3">
    <source>
        <dbReference type="ARBA" id="ARBA00007575"/>
    </source>
</evidence>
<sequence>ITSLCNDIRAIQETFTMQIISELLVSSGNNAVFYKSFVESNIGASFAPVSGYDSQTRDTFFSVGLCGVDSNDFDKVIEIYHKTLDSVIENGFEENNINAVLHTIELLTKHQTANFGLDMLFHITPVWNHDGDISRLIKINSKVTKFRKTLAENPLFLQDTVQEYLKSNAHRLILTMGPDDDFVSKESHQQKEMMEQRVGDLTTAARDGAHEQCLQIQREREMKPDTRCLPSLTIADLNPDIERVDLKGYTIQGVPVQVCSLPTNGISYIRGVLNTSILSDDAKSLLPLFCTAATKMGTTSRNYKQMDQLMHLKTGRLSFGTHIAENIYDILSYEEGITFSSMCIDKNVKAMMGLWTDIFTQANFNDEKRFRTVVKETAESLIQDLSASGDLYAVSVASAQISPSAERKEQFGGLRFIQKMKQLSNKMNLSETLEMMLGISQVILKKRLIRVAINTSEENDETFLISVDGFLKAVPGEFKKSYEITKPSKDGKEPVNVNMHVEMPAVV</sequence>
<comment type="cofactor">
    <cofactor evidence="1">
        <name>Zn(2+)</name>
        <dbReference type="ChEBI" id="CHEBI:29105"/>
    </cofactor>
</comment>
<dbReference type="PANTHER" id="PTHR43016:SF13">
    <property type="entry name" value="PRESEQUENCE PROTEASE, MITOCHONDRIAL"/>
    <property type="match status" value="1"/>
</dbReference>
<dbReference type="InterPro" id="IPR011249">
    <property type="entry name" value="Metalloenz_LuxS/M16"/>
</dbReference>
<protein>
    <submittedName>
        <fullName evidence="11">Presequence protease, mitochondrial</fullName>
    </submittedName>
</protein>
<gene>
    <name evidence="11" type="primary">Pitrm1_0</name>
    <name evidence="11" type="ORF">CM83_1920</name>
</gene>
<keyword evidence="4 11" id="KW-0645">Protease</keyword>
<dbReference type="SMART" id="SM01264">
    <property type="entry name" value="M16C_associated"/>
    <property type="match status" value="1"/>
</dbReference>
<dbReference type="GO" id="GO:0005759">
    <property type="term" value="C:mitochondrial matrix"/>
    <property type="evidence" value="ECO:0007669"/>
    <property type="project" value="TreeGrafter"/>
</dbReference>
<keyword evidence="6" id="KW-0378">Hydrolase</keyword>
<dbReference type="EMBL" id="GBHO01016652">
    <property type="protein sequence ID" value="JAG26952.1"/>
    <property type="molecule type" value="Transcribed_RNA"/>
</dbReference>
<dbReference type="Gene3D" id="3.30.830.10">
    <property type="entry name" value="Metalloenzyme, LuxS/M16 peptidase-like"/>
    <property type="match status" value="2"/>
</dbReference>
<comment type="similarity">
    <text evidence="3">Belongs to the peptidase M16 family. PreP subfamily.</text>
</comment>
<proteinExistence type="inferred from homology"/>
<dbReference type="AlphaFoldDB" id="A0A0A9Y1M1"/>
<reference evidence="11" key="2">
    <citation type="submission" date="2014-07" db="EMBL/GenBank/DDBJ databases">
        <authorList>
            <person name="Hull J."/>
        </authorList>
    </citation>
    <scope>NUCLEOTIDE SEQUENCE</scope>
</reference>
<dbReference type="InterPro" id="IPR013578">
    <property type="entry name" value="Peptidase_M16C_assoc"/>
</dbReference>
<feature type="non-terminal residue" evidence="11">
    <location>
        <position position="1"/>
    </location>
</feature>
<evidence type="ECO:0000256" key="6">
    <source>
        <dbReference type="ARBA" id="ARBA00022801"/>
    </source>
</evidence>
<keyword evidence="7" id="KW-0862">Zinc</keyword>
<dbReference type="SUPFAM" id="SSF63411">
    <property type="entry name" value="LuxS/MPP-like metallohydrolase"/>
    <property type="match status" value="2"/>
</dbReference>
<keyword evidence="8" id="KW-0482">Metalloprotease</keyword>
<feature type="domain" description="Peptidase M16C associated" evidence="10">
    <location>
        <begin position="176"/>
        <end position="423"/>
    </location>
</feature>
<accession>A0A0A9Y1M1</accession>
<evidence type="ECO:0000313" key="11">
    <source>
        <dbReference type="EMBL" id="JAG26952.1"/>
    </source>
</evidence>
<dbReference type="GO" id="GO:0004222">
    <property type="term" value="F:metalloendopeptidase activity"/>
    <property type="evidence" value="ECO:0007669"/>
    <property type="project" value="TreeGrafter"/>
</dbReference>
<dbReference type="GO" id="GO:0046872">
    <property type="term" value="F:metal ion binding"/>
    <property type="evidence" value="ECO:0007669"/>
    <property type="project" value="UniProtKB-KW"/>
</dbReference>
<dbReference type="PANTHER" id="PTHR43016">
    <property type="entry name" value="PRESEQUENCE PROTEASE"/>
    <property type="match status" value="1"/>
</dbReference>
<organism evidence="11">
    <name type="scientific">Lygus hesperus</name>
    <name type="common">Western plant bug</name>
    <dbReference type="NCBI Taxonomy" id="30085"/>
    <lineage>
        <taxon>Eukaryota</taxon>
        <taxon>Metazoa</taxon>
        <taxon>Ecdysozoa</taxon>
        <taxon>Arthropoda</taxon>
        <taxon>Hexapoda</taxon>
        <taxon>Insecta</taxon>
        <taxon>Pterygota</taxon>
        <taxon>Neoptera</taxon>
        <taxon>Paraneoptera</taxon>
        <taxon>Hemiptera</taxon>
        <taxon>Heteroptera</taxon>
        <taxon>Panheteroptera</taxon>
        <taxon>Cimicomorpha</taxon>
        <taxon>Miridae</taxon>
        <taxon>Mirini</taxon>
        <taxon>Lygus</taxon>
    </lineage>
</organism>
<name>A0A0A9Y1M1_LYGHE</name>
<evidence type="ECO:0000256" key="1">
    <source>
        <dbReference type="ARBA" id="ARBA00001947"/>
    </source>
</evidence>
<evidence type="ECO:0000256" key="5">
    <source>
        <dbReference type="ARBA" id="ARBA00022723"/>
    </source>
</evidence>
<evidence type="ECO:0000256" key="9">
    <source>
        <dbReference type="ARBA" id="ARBA00023128"/>
    </source>
</evidence>
<reference evidence="11" key="1">
    <citation type="journal article" date="2014" name="PLoS ONE">
        <title>Transcriptome-Based Identification of ABC Transporters in the Western Tarnished Plant Bug Lygus hesperus.</title>
        <authorList>
            <person name="Hull J.J."/>
            <person name="Chaney K."/>
            <person name="Geib S.M."/>
            <person name="Fabrick J.A."/>
            <person name="Brent C.S."/>
            <person name="Walsh D."/>
            <person name="Lavine L.C."/>
        </authorList>
    </citation>
    <scope>NUCLEOTIDE SEQUENCE</scope>
</reference>
<keyword evidence="5" id="KW-0479">Metal-binding</keyword>
<keyword evidence="9" id="KW-0496">Mitochondrion</keyword>
<dbReference type="FunFam" id="3.30.830.10:FF:000009">
    <property type="entry name" value="Presequence protease, mitochondrial"/>
    <property type="match status" value="1"/>
</dbReference>
<evidence type="ECO:0000259" key="10">
    <source>
        <dbReference type="SMART" id="SM01264"/>
    </source>
</evidence>
<evidence type="ECO:0000256" key="2">
    <source>
        <dbReference type="ARBA" id="ARBA00004173"/>
    </source>
</evidence>
<evidence type="ECO:0000256" key="7">
    <source>
        <dbReference type="ARBA" id="ARBA00022833"/>
    </source>
</evidence>
<dbReference type="GO" id="GO:0016485">
    <property type="term" value="P:protein processing"/>
    <property type="evidence" value="ECO:0007669"/>
    <property type="project" value="TreeGrafter"/>
</dbReference>
<evidence type="ECO:0000256" key="4">
    <source>
        <dbReference type="ARBA" id="ARBA00022670"/>
    </source>
</evidence>
<feature type="non-terminal residue" evidence="11">
    <location>
        <position position="507"/>
    </location>
</feature>
<evidence type="ECO:0000256" key="8">
    <source>
        <dbReference type="ARBA" id="ARBA00023049"/>
    </source>
</evidence>